<protein>
    <recommendedName>
        <fullName evidence="3">Carboxylic ester hydrolase</fullName>
        <ecNumber evidence="3">3.1.1.-</ecNumber>
    </recommendedName>
</protein>
<keyword evidence="6" id="KW-1185">Reference proteome</keyword>
<dbReference type="EC" id="3.1.1.-" evidence="3"/>
<dbReference type="SUPFAM" id="SSF53474">
    <property type="entry name" value="alpha/beta-Hydrolases"/>
    <property type="match status" value="1"/>
</dbReference>
<feature type="domain" description="Carboxylesterase type B" evidence="4">
    <location>
        <begin position="28"/>
        <end position="316"/>
    </location>
</feature>
<dbReference type="Pfam" id="PF00135">
    <property type="entry name" value="COesterase"/>
    <property type="match status" value="1"/>
</dbReference>
<dbReference type="Proteomes" id="UP001437256">
    <property type="component" value="Unassembled WGS sequence"/>
</dbReference>
<dbReference type="PROSITE" id="PS00122">
    <property type="entry name" value="CARBOXYLESTERASE_B_1"/>
    <property type="match status" value="1"/>
</dbReference>
<sequence>MPRIRAGSQPDLIPIPGLIQRGVAISKPILFVSVNYRLNTFGFLASSVVPKEDLNAGLLDTIQALRFIQENIVSFGGDPNKVTIWGQSAGAGVVESLFLYPGSTEPLFRAGIADSSTGPFKSSPPPEVYDRPGKPFARLLAATECDTGDSLGCLREVPFETLLNISNQMIGNTLNRQLWQPTISPGSLFSTQASEKIKGGEFLHLPYLAGTNLNEGTGHSISLFGKGLAGSAQDAAFDDFIRRLLIDDSTVTEDVLQQTHQLWAQDDRTLGAPYSTGDSLFDRAEVWYTDEMYLAPRRLFFEHAATKQDLFAYYFREFIPGNNLTLGGELGRL</sequence>
<dbReference type="InterPro" id="IPR029058">
    <property type="entry name" value="AB_hydrolase_fold"/>
</dbReference>
<evidence type="ECO:0000259" key="4">
    <source>
        <dbReference type="Pfam" id="PF00135"/>
    </source>
</evidence>
<dbReference type="PANTHER" id="PTHR11559">
    <property type="entry name" value="CARBOXYLESTERASE"/>
    <property type="match status" value="1"/>
</dbReference>
<dbReference type="InterPro" id="IPR002018">
    <property type="entry name" value="CarbesteraseB"/>
</dbReference>
<reference evidence="5 6" key="1">
    <citation type="submission" date="2024-05" db="EMBL/GenBank/DDBJ databases">
        <title>A draft genome resource for the thread blight pathogen Marasmius tenuissimus strain MS-2.</title>
        <authorList>
            <person name="Yulfo-Soto G.E."/>
            <person name="Baruah I.K."/>
            <person name="Amoako-Attah I."/>
            <person name="Bukari Y."/>
            <person name="Meinhardt L.W."/>
            <person name="Bailey B.A."/>
            <person name="Cohen S.P."/>
        </authorList>
    </citation>
    <scope>NUCLEOTIDE SEQUENCE [LARGE SCALE GENOMIC DNA]</scope>
    <source>
        <strain evidence="5 6">MS-2</strain>
    </source>
</reference>
<gene>
    <name evidence="5" type="ORF">AAF712_014514</name>
</gene>
<evidence type="ECO:0000256" key="2">
    <source>
        <dbReference type="ARBA" id="ARBA00022801"/>
    </source>
</evidence>
<accession>A0ABR2ZC41</accession>
<name>A0ABR2ZC41_9AGAR</name>
<keyword evidence="2 3" id="KW-0378">Hydrolase</keyword>
<proteinExistence type="inferred from homology"/>
<evidence type="ECO:0000313" key="6">
    <source>
        <dbReference type="Proteomes" id="UP001437256"/>
    </source>
</evidence>
<comment type="similarity">
    <text evidence="1 3">Belongs to the type-B carboxylesterase/lipase family.</text>
</comment>
<dbReference type="EMBL" id="JBBXMP010000276">
    <property type="protein sequence ID" value="KAL0058777.1"/>
    <property type="molecule type" value="Genomic_DNA"/>
</dbReference>
<evidence type="ECO:0000256" key="3">
    <source>
        <dbReference type="RuleBase" id="RU361235"/>
    </source>
</evidence>
<dbReference type="InterPro" id="IPR019826">
    <property type="entry name" value="Carboxylesterase_B_AS"/>
</dbReference>
<dbReference type="Gene3D" id="3.40.50.1820">
    <property type="entry name" value="alpha/beta hydrolase"/>
    <property type="match status" value="1"/>
</dbReference>
<dbReference type="InterPro" id="IPR050309">
    <property type="entry name" value="Type-B_Carboxylest/Lipase"/>
</dbReference>
<evidence type="ECO:0000313" key="5">
    <source>
        <dbReference type="EMBL" id="KAL0058777.1"/>
    </source>
</evidence>
<evidence type="ECO:0000256" key="1">
    <source>
        <dbReference type="ARBA" id="ARBA00005964"/>
    </source>
</evidence>
<organism evidence="5 6">
    <name type="scientific">Marasmius tenuissimus</name>
    <dbReference type="NCBI Taxonomy" id="585030"/>
    <lineage>
        <taxon>Eukaryota</taxon>
        <taxon>Fungi</taxon>
        <taxon>Dikarya</taxon>
        <taxon>Basidiomycota</taxon>
        <taxon>Agaricomycotina</taxon>
        <taxon>Agaricomycetes</taxon>
        <taxon>Agaricomycetidae</taxon>
        <taxon>Agaricales</taxon>
        <taxon>Marasmiineae</taxon>
        <taxon>Marasmiaceae</taxon>
        <taxon>Marasmius</taxon>
    </lineage>
</organism>
<comment type="caution">
    <text evidence="5">The sequence shown here is derived from an EMBL/GenBank/DDBJ whole genome shotgun (WGS) entry which is preliminary data.</text>
</comment>